<gene>
    <name evidence="2" type="ORF">AAF712_007012</name>
</gene>
<keyword evidence="1" id="KW-0472">Membrane</keyword>
<organism evidence="2 3">
    <name type="scientific">Marasmius tenuissimus</name>
    <dbReference type="NCBI Taxonomy" id="585030"/>
    <lineage>
        <taxon>Eukaryota</taxon>
        <taxon>Fungi</taxon>
        <taxon>Dikarya</taxon>
        <taxon>Basidiomycota</taxon>
        <taxon>Agaricomycotina</taxon>
        <taxon>Agaricomycetes</taxon>
        <taxon>Agaricomycetidae</taxon>
        <taxon>Agaricales</taxon>
        <taxon>Marasmiineae</taxon>
        <taxon>Marasmiaceae</taxon>
        <taxon>Marasmius</taxon>
    </lineage>
</organism>
<dbReference type="EMBL" id="JBBXMP010000040">
    <property type="protein sequence ID" value="KAL0066022.1"/>
    <property type="molecule type" value="Genomic_DNA"/>
</dbReference>
<keyword evidence="3" id="KW-1185">Reference proteome</keyword>
<reference evidence="2 3" key="1">
    <citation type="submission" date="2024-05" db="EMBL/GenBank/DDBJ databases">
        <title>A draft genome resource for the thread blight pathogen Marasmius tenuissimus strain MS-2.</title>
        <authorList>
            <person name="Yulfo-Soto G.E."/>
            <person name="Baruah I.K."/>
            <person name="Amoako-Attah I."/>
            <person name="Bukari Y."/>
            <person name="Meinhardt L.W."/>
            <person name="Bailey B.A."/>
            <person name="Cohen S.P."/>
        </authorList>
    </citation>
    <scope>NUCLEOTIDE SEQUENCE [LARGE SCALE GENOMIC DNA]</scope>
    <source>
        <strain evidence="2 3">MS-2</strain>
    </source>
</reference>
<proteinExistence type="predicted"/>
<evidence type="ECO:0000313" key="3">
    <source>
        <dbReference type="Proteomes" id="UP001437256"/>
    </source>
</evidence>
<keyword evidence="1" id="KW-0812">Transmembrane</keyword>
<comment type="caution">
    <text evidence="2">The sequence shown here is derived from an EMBL/GenBank/DDBJ whole genome shotgun (WGS) entry which is preliminary data.</text>
</comment>
<name>A0ABR2ZY73_9AGAR</name>
<protein>
    <submittedName>
        <fullName evidence="2">Uncharacterized protein</fullName>
    </submittedName>
</protein>
<evidence type="ECO:0000313" key="2">
    <source>
        <dbReference type="EMBL" id="KAL0066022.1"/>
    </source>
</evidence>
<sequence>MSSNSVINFISKNISIFILIALSLSVFLGAVIFLVRGVRKGSFAVDVEVGGDPQQDALDKHGDKLAEVVNRFNREKPILSRRLLSKSQLIYSWPRHVSELEHNVSASTRNEEKQKRMPASKSFESVFLPWEEGVAEGFIAVPIAIDHMAEFVKMGLRVVDPKVDAVEGDSKPSDLTSKRVDLTGDCWWADRRHGRSLRPSVSTGSVGLGV</sequence>
<keyword evidence="1" id="KW-1133">Transmembrane helix</keyword>
<accession>A0ABR2ZY73</accession>
<evidence type="ECO:0000256" key="1">
    <source>
        <dbReference type="SAM" id="Phobius"/>
    </source>
</evidence>
<feature type="transmembrane region" description="Helical" evidence="1">
    <location>
        <begin position="14"/>
        <end position="35"/>
    </location>
</feature>
<dbReference type="Proteomes" id="UP001437256">
    <property type="component" value="Unassembled WGS sequence"/>
</dbReference>